<sequence>MSGKHRNRKQRVAKFTALGAATATATALTVGIPPEPNRELDTELTHRVMNANVDLAAAVNNWPDPEDIPDLTAGLGTLGYDFSQFVAELLIRGVVENLNLSALAQATGLDLESLIEGLVGSPDALLADLLNGVLGELPIDLSPLLGEFDPLSGGVLLSVLQLLGITNAEGETSLLKLLGLVGLDLSDPLNLANLNVDGLNVITAGPAFTLLKLLGVDLGWVPSLPNAVANEINETEYLRVDVGALLNNLLEDLVGDVGPVDPLVGLLQGVLQNLDEGLPDVVNLRVPVTVGVGLGAFAAAMSYKKVLADLENQPGGGTYTGDPLLGSITILPMLLLFNPARPNGGAFARFYPLFRLLGIDTVNPETFVESRGGLGQLPLGLSLGGANLIPILADIGVQYHPSSDLAAWPNPVTLASNLMAALLPTYILRGVTLDTVPDQLQQQVLDALENLVGGKLGLNLYLTLPTATQPLLEPLYLLSDLTSIATLGMGSVNPFGMLANALAPAVEALTNLGYTDVVRNPDGTYTRTLDEAADPTPFFSFPSGINPVQVIPDVINLLVKGFQKEFFSGNPTAVGPNVITNLLGVLTGGGLLGPLGNLGGLLQGIIDNLNLPALTQPQQQNALMAATDVPDANARSFMLSTDDDKSAETPDATADLGAGGELNEEQPTGEELPEGLPEEEPAPEETVNEEPAEEVVLDDEEDDEEQGDEEEVVNEDQGGDEEQGDEEEQGDDEEQDENKLDEKKDDPTGPRHAKPGDDAPPPQSTNSPRHAKPDNEAPNTKGANGNDNDNAGGDSNNNDGSSAKAA</sequence>
<evidence type="ECO:0000313" key="2">
    <source>
        <dbReference type="EMBL" id="MCT7658938.1"/>
    </source>
</evidence>
<feature type="compositionally biased region" description="Acidic residues" evidence="1">
    <location>
        <begin position="662"/>
        <end position="736"/>
    </location>
</feature>
<comment type="caution">
    <text evidence="2">The sequence shown here is derived from an EMBL/GenBank/DDBJ whole genome shotgun (WGS) entry which is preliminary data.</text>
</comment>
<dbReference type="EMBL" id="JAODWD010000002">
    <property type="protein sequence ID" value="MCT7658938.1"/>
    <property type="molecule type" value="Genomic_DNA"/>
</dbReference>
<dbReference type="RefSeq" id="WP_260992960.1">
    <property type="nucleotide sequence ID" value="NZ_JAODWD010000002.1"/>
</dbReference>
<proteinExistence type="predicted"/>
<protein>
    <submittedName>
        <fullName evidence="2">ATPase</fullName>
    </submittedName>
</protein>
<organism evidence="2 3">
    <name type="scientific">Mycobacterium deserti</name>
    <dbReference type="NCBI Taxonomy" id="2978347"/>
    <lineage>
        <taxon>Bacteria</taxon>
        <taxon>Bacillati</taxon>
        <taxon>Actinomycetota</taxon>
        <taxon>Actinomycetes</taxon>
        <taxon>Mycobacteriales</taxon>
        <taxon>Mycobacteriaceae</taxon>
        <taxon>Mycobacterium</taxon>
    </lineage>
</organism>
<name>A0ABT2M9J8_9MYCO</name>
<evidence type="ECO:0000256" key="1">
    <source>
        <dbReference type="SAM" id="MobiDB-lite"/>
    </source>
</evidence>
<feature type="compositionally biased region" description="Low complexity" evidence="1">
    <location>
        <begin position="781"/>
        <end position="806"/>
    </location>
</feature>
<accession>A0ABT2M9J8</accession>
<reference evidence="3" key="1">
    <citation type="submission" date="2023-07" db="EMBL/GenBank/DDBJ databases">
        <authorList>
            <person name="Deng Y."/>
            <person name="Zhang Y.-Q."/>
        </authorList>
    </citation>
    <scope>NUCLEOTIDE SEQUENCE [LARGE SCALE GENOMIC DNA]</scope>
    <source>
        <strain evidence="3">CPCC 205710</strain>
    </source>
</reference>
<dbReference type="Proteomes" id="UP001206639">
    <property type="component" value="Unassembled WGS sequence"/>
</dbReference>
<keyword evidence="3" id="KW-1185">Reference proteome</keyword>
<evidence type="ECO:0000313" key="3">
    <source>
        <dbReference type="Proteomes" id="UP001206639"/>
    </source>
</evidence>
<feature type="compositionally biased region" description="Basic and acidic residues" evidence="1">
    <location>
        <begin position="737"/>
        <end position="757"/>
    </location>
</feature>
<gene>
    <name evidence="2" type="ORF">N4S67_10940</name>
</gene>
<feature type="region of interest" description="Disordered" evidence="1">
    <location>
        <begin position="640"/>
        <end position="806"/>
    </location>
</feature>